<sequence length="103" mass="11278">MPDDTGTTAPLQSMQTRIDYLERLGDELVGRGLRVRLTMPLGTAPCLHVMNPEASALTENILAERGVDGWWFWWSWAERISAADDVPAAADRVAQVLAASPVT</sequence>
<dbReference type="EMBL" id="BAAAHH010000016">
    <property type="protein sequence ID" value="GAA0955743.1"/>
    <property type="molecule type" value="Genomic_DNA"/>
</dbReference>
<gene>
    <name evidence="1" type="ORF">GCM10009550_41070</name>
</gene>
<name>A0ABN1REK4_9ACTN</name>
<evidence type="ECO:0000313" key="1">
    <source>
        <dbReference type="EMBL" id="GAA0955743.1"/>
    </source>
</evidence>
<reference evidence="1 2" key="1">
    <citation type="journal article" date="2019" name="Int. J. Syst. Evol. Microbiol.">
        <title>The Global Catalogue of Microorganisms (GCM) 10K type strain sequencing project: providing services to taxonomists for standard genome sequencing and annotation.</title>
        <authorList>
            <consortium name="The Broad Institute Genomics Platform"/>
            <consortium name="The Broad Institute Genome Sequencing Center for Infectious Disease"/>
            <person name="Wu L."/>
            <person name="Ma J."/>
        </authorList>
    </citation>
    <scope>NUCLEOTIDE SEQUENCE [LARGE SCALE GENOMIC DNA]</scope>
    <source>
        <strain evidence="1 2">JCM 10696</strain>
    </source>
</reference>
<dbReference type="RefSeq" id="WP_344242482.1">
    <property type="nucleotide sequence ID" value="NZ_BAAAHH010000016.1"/>
</dbReference>
<keyword evidence="2" id="KW-1185">Reference proteome</keyword>
<proteinExistence type="predicted"/>
<protein>
    <submittedName>
        <fullName evidence="1">Uncharacterized protein</fullName>
    </submittedName>
</protein>
<dbReference type="Proteomes" id="UP001500665">
    <property type="component" value="Unassembled WGS sequence"/>
</dbReference>
<accession>A0ABN1REK4</accession>
<evidence type="ECO:0000313" key="2">
    <source>
        <dbReference type="Proteomes" id="UP001500665"/>
    </source>
</evidence>
<comment type="caution">
    <text evidence="1">The sequence shown here is derived from an EMBL/GenBank/DDBJ whole genome shotgun (WGS) entry which is preliminary data.</text>
</comment>
<organism evidence="1 2">
    <name type="scientific">Actinocorallia libanotica</name>
    <dbReference type="NCBI Taxonomy" id="46162"/>
    <lineage>
        <taxon>Bacteria</taxon>
        <taxon>Bacillati</taxon>
        <taxon>Actinomycetota</taxon>
        <taxon>Actinomycetes</taxon>
        <taxon>Streptosporangiales</taxon>
        <taxon>Thermomonosporaceae</taxon>
        <taxon>Actinocorallia</taxon>
    </lineage>
</organism>